<evidence type="ECO:0000256" key="3">
    <source>
        <dbReference type="ARBA" id="ARBA00023015"/>
    </source>
</evidence>
<evidence type="ECO:0000259" key="9">
    <source>
        <dbReference type="Pfam" id="PF10513"/>
    </source>
</evidence>
<gene>
    <name evidence="10" type="ORF">PNOK_0019300</name>
</gene>
<feature type="region of interest" description="Disordered" evidence="8">
    <location>
        <begin position="1"/>
        <end position="21"/>
    </location>
</feature>
<dbReference type="GO" id="GO:0005634">
    <property type="term" value="C:nucleus"/>
    <property type="evidence" value="ECO:0007669"/>
    <property type="project" value="UniProtKB-SubCell"/>
</dbReference>
<evidence type="ECO:0000256" key="7">
    <source>
        <dbReference type="RuleBase" id="RU361124"/>
    </source>
</evidence>
<dbReference type="AlphaFoldDB" id="A0A286UUJ1"/>
<comment type="similarity">
    <text evidence="2 7">Belongs to the enhancer of polycomb family.</text>
</comment>
<comment type="subcellular location">
    <subcellularLocation>
        <location evidence="1 7">Nucleus</location>
    </subcellularLocation>
</comment>
<keyword evidence="3 7" id="KW-0805">Transcription regulation</keyword>
<feature type="region of interest" description="Disordered" evidence="8">
    <location>
        <begin position="85"/>
        <end position="104"/>
    </location>
</feature>
<dbReference type="PANTHER" id="PTHR14898">
    <property type="entry name" value="ENHANCER OF POLYCOMB"/>
    <property type="match status" value="1"/>
</dbReference>
<evidence type="ECO:0000256" key="5">
    <source>
        <dbReference type="ARBA" id="ARBA00023242"/>
    </source>
</evidence>
<dbReference type="EMBL" id="NBII01000001">
    <property type="protein sequence ID" value="PAV23125.1"/>
    <property type="molecule type" value="Genomic_DNA"/>
</dbReference>
<dbReference type="Proteomes" id="UP000217199">
    <property type="component" value="Unassembled WGS sequence"/>
</dbReference>
<feature type="region of interest" description="Disordered" evidence="8">
    <location>
        <begin position="166"/>
        <end position="197"/>
    </location>
</feature>
<feature type="compositionally biased region" description="Low complexity" evidence="8">
    <location>
        <begin position="668"/>
        <end position="679"/>
    </location>
</feature>
<evidence type="ECO:0000313" key="10">
    <source>
        <dbReference type="EMBL" id="PAV23125.1"/>
    </source>
</evidence>
<feature type="compositionally biased region" description="Low complexity" evidence="8">
    <location>
        <begin position="723"/>
        <end position="739"/>
    </location>
</feature>
<comment type="caution">
    <text evidence="10">The sequence shown here is derived from an EMBL/GenBank/DDBJ whole genome shotgun (WGS) entry which is preliminary data.</text>
</comment>
<dbReference type="GO" id="GO:0006357">
    <property type="term" value="P:regulation of transcription by RNA polymerase II"/>
    <property type="evidence" value="ECO:0007669"/>
    <property type="project" value="InterPro"/>
</dbReference>
<feature type="compositionally biased region" description="Polar residues" evidence="8">
    <location>
        <begin position="1"/>
        <end position="14"/>
    </location>
</feature>
<feature type="compositionally biased region" description="Polar residues" evidence="8">
    <location>
        <begin position="740"/>
        <end position="768"/>
    </location>
</feature>
<feature type="compositionally biased region" description="Polar residues" evidence="8">
    <location>
        <begin position="913"/>
        <end position="953"/>
    </location>
</feature>
<protein>
    <recommendedName>
        <fullName evidence="7">Enhancer of polycomb-like protein</fullName>
    </recommendedName>
</protein>
<dbReference type="InterPro" id="IPR024943">
    <property type="entry name" value="Enhancer_polycomb"/>
</dbReference>
<organism evidence="10 11">
    <name type="scientific">Pyrrhoderma noxium</name>
    <dbReference type="NCBI Taxonomy" id="2282107"/>
    <lineage>
        <taxon>Eukaryota</taxon>
        <taxon>Fungi</taxon>
        <taxon>Dikarya</taxon>
        <taxon>Basidiomycota</taxon>
        <taxon>Agaricomycotina</taxon>
        <taxon>Agaricomycetes</taxon>
        <taxon>Hymenochaetales</taxon>
        <taxon>Hymenochaetaceae</taxon>
        <taxon>Pyrrhoderma</taxon>
    </lineage>
</organism>
<feature type="region of interest" description="Disordered" evidence="8">
    <location>
        <begin position="902"/>
        <end position="981"/>
    </location>
</feature>
<dbReference type="FunCoup" id="A0A286UUJ1">
    <property type="interactions" value="316"/>
</dbReference>
<evidence type="ECO:0000256" key="4">
    <source>
        <dbReference type="ARBA" id="ARBA00023163"/>
    </source>
</evidence>
<evidence type="ECO:0000256" key="1">
    <source>
        <dbReference type="ARBA" id="ARBA00004123"/>
    </source>
</evidence>
<keyword evidence="4 7" id="KW-0804">Transcription</keyword>
<dbReference type="OrthoDB" id="435275at2759"/>
<feature type="region of interest" description="Disordered" evidence="8">
    <location>
        <begin position="395"/>
        <end position="442"/>
    </location>
</feature>
<accession>A0A286UUJ1</accession>
<feature type="region of interest" description="Disordered" evidence="8">
    <location>
        <begin position="650"/>
        <end position="768"/>
    </location>
</feature>
<evidence type="ECO:0000313" key="11">
    <source>
        <dbReference type="Proteomes" id="UP000217199"/>
    </source>
</evidence>
<dbReference type="InterPro" id="IPR019542">
    <property type="entry name" value="Enhancer_polycomb-like_N"/>
</dbReference>
<feature type="compositionally biased region" description="Polar residues" evidence="8">
    <location>
        <begin position="680"/>
        <end position="699"/>
    </location>
</feature>
<evidence type="ECO:0000256" key="6">
    <source>
        <dbReference type="ARBA" id="ARBA00025513"/>
    </source>
</evidence>
<dbReference type="GO" id="GO:0016740">
    <property type="term" value="F:transferase activity"/>
    <property type="evidence" value="ECO:0007669"/>
    <property type="project" value="UniProtKB-KW"/>
</dbReference>
<feature type="domain" description="Enhancer of polycomb-like N-terminal" evidence="9">
    <location>
        <begin position="16"/>
        <end position="219"/>
    </location>
</feature>
<dbReference type="InParanoid" id="A0A286UUJ1"/>
<evidence type="ECO:0000256" key="2">
    <source>
        <dbReference type="ARBA" id="ARBA00008035"/>
    </source>
</evidence>
<name>A0A286UUJ1_9AGAM</name>
<keyword evidence="11" id="KW-1185">Reference proteome</keyword>
<dbReference type="GO" id="GO:0035267">
    <property type="term" value="C:NuA4 histone acetyltransferase complex"/>
    <property type="evidence" value="ECO:0007669"/>
    <property type="project" value="InterPro"/>
</dbReference>
<dbReference type="STRING" id="2282107.A0A286UUJ1"/>
<comment type="function">
    <text evidence="6">Component of the NuA4 histone acetyltransferase complex which is involved in transcriptional activation of selected genes principally by acetylation of nucleosomal histone H4 and H2A. The NuA4 complex is also involved in DNA repair. Involved in gene silencing by neighboring heterochromatin, blockage of the silencing spreading along the chromosome, and required for cell cycle progression through G2/M.</text>
</comment>
<sequence>MAPRNQPTANPSLRNRNRVTNKTRLKVIKENIDADPIVLDEDEERARVVSTAGVDAEDANEHHLQAVLSAASHRATALAQRAQLSNGARAEKPSSSTTPAAFIPVPDATGVAENIDGLYPPNKWRDTATYVKSSQTVEEATTNAINDGFSYFMDERDAEWLDKNNQEARGEGTSTQVSAAGATTRGSRSTKGKGKEVEVPSPVLMTEDEFELVMGLLEKVTHDNTPFLHLAFQQQQANSIPPFSDYHDIFANELSISHFAGYTRPPNLPSPPNLLRIAKTIYPYWRERKVDREGQRIIPALNFDESDTKNESYICFRRRDIKAIRKTRTAQVSSSDKLLRLKSELAQAFQLAENVLAREVNKREAQNEAKIVWEKRMALVDLKRRFPSLGSRDDDDFLFDKERAPPPPKRRPNESVSITLPGGRPRPKGDTSASPAPVEPMMRPKDRLAGLQQAMRIYLDKAKEADIGWDNIIDSPYQQLPIPYSDRHFKSLRAEATDERVRSSHSLRLRFGRGGRLHVDRRRPSPTTLLVPKLGTLQLGAKKLEKDRHYNDLLTREKVDIIAETRESMLEKDRLMKLRERWRFDTTGDVNGTDEEDRILFDDYDSKHVRYQSQLMSDQKPLLTDPRLYLWDHNIGSYNYINPQLLGPGPQRCRGDSCSQARPPPTPSTSQPASLQQTAVTQPTPVAQPLHTNVPTLQSPVKIASPANAHHNRTPSTGPQRPPSSASSQAAPVQTSSPQTSSNSAVPANGVSNQSNTLNGNGTNTVSMTTPTLNVTNGIANAPLASSATNFVPQQVIQQKKQYHQSVRNHSAALSQVLMNGAQDVNLSTTNFANNPINPVNMAPKALPRQIPYPVSVQRAQSGQGMGDISGDAATLQNYQNQLRSMAMQNVQQFPLIQANTINGHSPARNAHSPPNTFTHAHSLSPHLNNGSPAQNHSQIPQSYMSPTRNLQTPVPPSPSPLLSHQLPNLVGNLSSQNQGF</sequence>
<dbReference type="Pfam" id="PF10513">
    <property type="entry name" value="EPL1"/>
    <property type="match status" value="1"/>
</dbReference>
<reference evidence="10 11" key="1">
    <citation type="journal article" date="2017" name="Mol. Ecol.">
        <title>Comparative and population genomic landscape of Phellinus noxius: A hypervariable fungus causing root rot in trees.</title>
        <authorList>
            <person name="Chung C.L."/>
            <person name="Lee T.J."/>
            <person name="Akiba M."/>
            <person name="Lee H.H."/>
            <person name="Kuo T.H."/>
            <person name="Liu D."/>
            <person name="Ke H.M."/>
            <person name="Yokoi T."/>
            <person name="Roa M.B."/>
            <person name="Lu M.J."/>
            <person name="Chang Y.Y."/>
            <person name="Ann P.J."/>
            <person name="Tsai J.N."/>
            <person name="Chen C.Y."/>
            <person name="Tzean S.S."/>
            <person name="Ota Y."/>
            <person name="Hattori T."/>
            <person name="Sahashi N."/>
            <person name="Liou R.F."/>
            <person name="Kikuchi T."/>
            <person name="Tsai I.J."/>
        </authorList>
    </citation>
    <scope>NUCLEOTIDE SEQUENCE [LARGE SCALE GENOMIC DNA]</scope>
    <source>
        <strain evidence="10 11">FFPRI411160</strain>
    </source>
</reference>
<keyword evidence="5 7" id="KW-0539">Nucleus</keyword>
<evidence type="ECO:0000256" key="8">
    <source>
        <dbReference type="SAM" id="MobiDB-lite"/>
    </source>
</evidence>
<proteinExistence type="inferred from homology"/>
<feature type="compositionally biased region" description="Polar residues" evidence="8">
    <location>
        <begin position="972"/>
        <end position="981"/>
    </location>
</feature>